<evidence type="ECO:0000313" key="7">
    <source>
        <dbReference type="EMBL" id="EJK63601.1"/>
    </source>
</evidence>
<feature type="transmembrane region" description="Helical" evidence="6">
    <location>
        <begin position="299"/>
        <end position="318"/>
    </location>
</feature>
<keyword evidence="2 6" id="KW-0812">Transmembrane</keyword>
<dbReference type="GO" id="GO:0005385">
    <property type="term" value="F:zinc ion transmembrane transporter activity"/>
    <property type="evidence" value="ECO:0007669"/>
    <property type="project" value="TreeGrafter"/>
</dbReference>
<feature type="transmembrane region" description="Helical" evidence="6">
    <location>
        <begin position="423"/>
        <end position="444"/>
    </location>
</feature>
<reference evidence="7 8" key="1">
    <citation type="journal article" date="2012" name="Genome Biol.">
        <title>Genome and low-iron response of an oceanic diatom adapted to chronic iron limitation.</title>
        <authorList>
            <person name="Lommer M."/>
            <person name="Specht M."/>
            <person name="Roy A.S."/>
            <person name="Kraemer L."/>
            <person name="Andreson R."/>
            <person name="Gutowska M.A."/>
            <person name="Wolf J."/>
            <person name="Bergner S.V."/>
            <person name="Schilhabel M.B."/>
            <person name="Klostermeier U.C."/>
            <person name="Beiko R.G."/>
            <person name="Rosenstiel P."/>
            <person name="Hippler M."/>
            <person name="Laroche J."/>
        </authorList>
    </citation>
    <scope>NUCLEOTIDE SEQUENCE [LARGE SCALE GENOMIC DNA]</scope>
    <source>
        <strain evidence="7 8">CCMP1005</strain>
    </source>
</reference>
<sequence length="575" mass="62291">MRLELLDEYMELGDKRKFLQPFETIPDAVKNGRRVKPPPKKSTFRLAFACKTPVDAIPGDLLASTAGDGPTAGSRATDPPSTRLRATVGDLGDTLYHAVQPCGREMDSRSSPFFYWAILNATSGGDLAREVFDRWGLAVLLLAQCSTATHCAVWSRESSKDYYHQKFESRSKFGSSLFAEAKKATPTTIVTKMRGGGESIEIDETCNNEVVRPSSDFIQSAQPVKQQFAQRFSRLSKRLPKRPVDCCSDCQDCMSSDGMIEYGCDALMANIPRGGHLGGGTTDAIGGVIATPCGLPLNAWKVIFQIFLTTINVVCWLVPLRSKKISENKLGLSLANAFSGGVFLSLAFGHLIPECIHGFGEVNEALPYMIVLCGYLLIFFVEKVAFDAHDILHEMEGVGALRDAEESSPAEEDSSNGFSGRSAVILLGALAVHSILEMTALGLADTFGDSALLTLSIALHQPAESIALLVAFLKSGMPKHQIVQFLSIFSCMGPIGVAIGMAVNSFATPIVDATMLAVGKFKGSRGHCLPCCYQLTAFSVRAHDKLLERLFTLARLRLYRKSGKIQITSGRSLPL</sequence>
<dbReference type="eggNOG" id="KOG1558">
    <property type="taxonomic scope" value="Eukaryota"/>
</dbReference>
<evidence type="ECO:0000256" key="6">
    <source>
        <dbReference type="SAM" id="Phobius"/>
    </source>
</evidence>
<keyword evidence="8" id="KW-1185">Reference proteome</keyword>
<feature type="transmembrane region" description="Helical" evidence="6">
    <location>
        <begin position="330"/>
        <end position="353"/>
    </location>
</feature>
<dbReference type="PANTHER" id="PTHR11040">
    <property type="entry name" value="ZINC/IRON TRANSPORTER"/>
    <property type="match status" value="1"/>
</dbReference>
<dbReference type="OrthoDB" id="448280at2759"/>
<gene>
    <name evidence="7" type="ORF">THAOC_15729</name>
</gene>
<keyword evidence="3 6" id="KW-1133">Transmembrane helix</keyword>
<feature type="region of interest" description="Disordered" evidence="5">
    <location>
        <begin position="61"/>
        <end position="80"/>
    </location>
</feature>
<dbReference type="InterPro" id="IPR003689">
    <property type="entry name" value="ZIP"/>
</dbReference>
<feature type="transmembrane region" description="Helical" evidence="6">
    <location>
        <begin position="450"/>
        <end position="473"/>
    </location>
</feature>
<feature type="transmembrane region" description="Helical" evidence="6">
    <location>
        <begin position="485"/>
        <end position="507"/>
    </location>
</feature>
<evidence type="ECO:0000256" key="4">
    <source>
        <dbReference type="ARBA" id="ARBA00023136"/>
    </source>
</evidence>
<protein>
    <submittedName>
        <fullName evidence="7">Uncharacterized protein</fullName>
    </submittedName>
</protein>
<comment type="caution">
    <text evidence="7">The sequence shown here is derived from an EMBL/GenBank/DDBJ whole genome shotgun (WGS) entry which is preliminary data.</text>
</comment>
<evidence type="ECO:0000256" key="2">
    <source>
        <dbReference type="ARBA" id="ARBA00022692"/>
    </source>
</evidence>
<comment type="subcellular location">
    <subcellularLocation>
        <location evidence="1">Membrane</location>
        <topology evidence="1">Multi-pass membrane protein</topology>
    </subcellularLocation>
</comment>
<evidence type="ECO:0000256" key="5">
    <source>
        <dbReference type="SAM" id="MobiDB-lite"/>
    </source>
</evidence>
<proteinExistence type="predicted"/>
<dbReference type="AlphaFoldDB" id="K0SRF9"/>
<evidence type="ECO:0000313" key="8">
    <source>
        <dbReference type="Proteomes" id="UP000266841"/>
    </source>
</evidence>
<dbReference type="GO" id="GO:0016020">
    <property type="term" value="C:membrane"/>
    <property type="evidence" value="ECO:0007669"/>
    <property type="project" value="UniProtKB-SubCell"/>
</dbReference>
<keyword evidence="4 6" id="KW-0472">Membrane</keyword>
<accession>K0SRF9</accession>
<evidence type="ECO:0000256" key="1">
    <source>
        <dbReference type="ARBA" id="ARBA00004141"/>
    </source>
</evidence>
<dbReference type="EMBL" id="AGNL01018132">
    <property type="protein sequence ID" value="EJK63601.1"/>
    <property type="molecule type" value="Genomic_DNA"/>
</dbReference>
<organism evidence="7 8">
    <name type="scientific">Thalassiosira oceanica</name>
    <name type="common">Marine diatom</name>
    <dbReference type="NCBI Taxonomy" id="159749"/>
    <lineage>
        <taxon>Eukaryota</taxon>
        <taxon>Sar</taxon>
        <taxon>Stramenopiles</taxon>
        <taxon>Ochrophyta</taxon>
        <taxon>Bacillariophyta</taxon>
        <taxon>Coscinodiscophyceae</taxon>
        <taxon>Thalassiosirophycidae</taxon>
        <taxon>Thalassiosirales</taxon>
        <taxon>Thalassiosiraceae</taxon>
        <taxon>Thalassiosira</taxon>
    </lineage>
</organism>
<name>K0SRF9_THAOC</name>
<feature type="transmembrane region" description="Helical" evidence="6">
    <location>
        <begin position="365"/>
        <end position="386"/>
    </location>
</feature>
<dbReference type="Proteomes" id="UP000266841">
    <property type="component" value="Unassembled WGS sequence"/>
</dbReference>
<dbReference type="Pfam" id="PF02535">
    <property type="entry name" value="Zip"/>
    <property type="match status" value="1"/>
</dbReference>
<dbReference type="PANTHER" id="PTHR11040:SF140">
    <property type="entry name" value="ZRT (ZRT), IRT- (IRT-) LIKE PROTEIN TRANSPORTER"/>
    <property type="match status" value="1"/>
</dbReference>
<evidence type="ECO:0000256" key="3">
    <source>
        <dbReference type="ARBA" id="ARBA00022989"/>
    </source>
</evidence>